<dbReference type="GO" id="GO:0003887">
    <property type="term" value="F:DNA-directed DNA polymerase activity"/>
    <property type="evidence" value="ECO:0007669"/>
    <property type="project" value="UniProtKB-EC"/>
</dbReference>
<dbReference type="Gene3D" id="3.40.1170.60">
    <property type="match status" value="1"/>
</dbReference>
<dbReference type="Gene3D" id="3.30.70.270">
    <property type="match status" value="1"/>
</dbReference>
<feature type="binding site" evidence="5">
    <location>
        <position position="26"/>
    </location>
    <ligand>
        <name>Mg(2+)</name>
        <dbReference type="ChEBI" id="CHEBI:18420"/>
    </ligand>
</feature>
<keyword evidence="5" id="KW-0479">Metal-binding</keyword>
<dbReference type="InterPro" id="IPR024728">
    <property type="entry name" value="PolY_HhH_motif"/>
</dbReference>
<comment type="catalytic activity">
    <reaction evidence="5">
        <text>DNA(n) + a 2'-deoxyribonucleoside 5'-triphosphate = DNA(n+1) + diphosphate</text>
        <dbReference type="Rhea" id="RHEA:22508"/>
        <dbReference type="Rhea" id="RHEA-COMP:17339"/>
        <dbReference type="Rhea" id="RHEA-COMP:17340"/>
        <dbReference type="ChEBI" id="CHEBI:33019"/>
        <dbReference type="ChEBI" id="CHEBI:61560"/>
        <dbReference type="ChEBI" id="CHEBI:173112"/>
        <dbReference type="EC" id="2.7.7.7"/>
    </reaction>
</comment>
<dbReference type="InterPro" id="IPR001126">
    <property type="entry name" value="UmuC"/>
</dbReference>
<dbReference type="Gene3D" id="3.30.1490.100">
    <property type="entry name" value="DNA polymerase, Y-family, little finger domain"/>
    <property type="match status" value="1"/>
</dbReference>
<dbReference type="Pfam" id="PF00817">
    <property type="entry name" value="IMS"/>
    <property type="match status" value="1"/>
</dbReference>
<evidence type="ECO:0000313" key="8">
    <source>
        <dbReference type="Proteomes" id="UP001596264"/>
    </source>
</evidence>
<evidence type="ECO:0000256" key="1">
    <source>
        <dbReference type="ARBA" id="ARBA00010945"/>
    </source>
</evidence>
<evidence type="ECO:0000313" key="7">
    <source>
        <dbReference type="EMBL" id="MFC6382096.1"/>
    </source>
</evidence>
<dbReference type="Proteomes" id="UP001596264">
    <property type="component" value="Unassembled WGS sequence"/>
</dbReference>
<dbReference type="EMBL" id="JBHSTZ010000036">
    <property type="protein sequence ID" value="MFC6382096.1"/>
    <property type="molecule type" value="Genomic_DNA"/>
</dbReference>
<dbReference type="InterPro" id="IPR043128">
    <property type="entry name" value="Rev_trsase/Diguanyl_cyclase"/>
</dbReference>
<evidence type="ECO:0000256" key="5">
    <source>
        <dbReference type="HAMAP-Rule" id="MF_01113"/>
    </source>
</evidence>
<dbReference type="NCBIfam" id="NF002677">
    <property type="entry name" value="PRK02406.1"/>
    <property type="match status" value="1"/>
</dbReference>
<dbReference type="HAMAP" id="MF_01113">
    <property type="entry name" value="DNApol_IV"/>
    <property type="match status" value="1"/>
</dbReference>
<dbReference type="InterPro" id="IPR022880">
    <property type="entry name" value="DNApol_IV"/>
</dbReference>
<dbReference type="InterPro" id="IPR043502">
    <property type="entry name" value="DNA/RNA_pol_sf"/>
</dbReference>
<feature type="active site" evidence="5">
    <location>
        <position position="122"/>
    </location>
</feature>
<name>A0ABW1WBF8_9GAMM</name>
<keyword evidence="5" id="KW-0460">Magnesium</keyword>
<dbReference type="SUPFAM" id="SSF56672">
    <property type="entry name" value="DNA/RNA polymerases"/>
    <property type="match status" value="1"/>
</dbReference>
<comment type="subcellular location">
    <subcellularLocation>
        <location evidence="5">Cytoplasm</location>
    </subcellularLocation>
</comment>
<dbReference type="InterPro" id="IPR050116">
    <property type="entry name" value="DNA_polymerase-Y"/>
</dbReference>
<feature type="site" description="Substrate discrimination" evidence="5">
    <location>
        <position position="31"/>
    </location>
</feature>
<evidence type="ECO:0000256" key="2">
    <source>
        <dbReference type="ARBA" id="ARBA00022457"/>
    </source>
</evidence>
<keyword evidence="5" id="KW-0234">DNA repair</keyword>
<keyword evidence="3 5" id="KW-0235">DNA replication</keyword>
<keyword evidence="2 5" id="KW-0515">Mutator protein</keyword>
<keyword evidence="5" id="KW-0238">DNA-binding</keyword>
<comment type="function">
    <text evidence="5">Poorly processive, error-prone DNA polymerase involved in untargeted mutagenesis. Copies undamaged DNA at stalled replication forks, which arise in vivo from mismatched or misaligned primer ends. These misaligned primers can be extended by PolIV. Exhibits no 3'-5' exonuclease (proofreading) activity. May be involved in translesional synthesis, in conjunction with the beta clamp from PolIII.</text>
</comment>
<keyword evidence="4 5" id="KW-0239">DNA-directed DNA polymerase</keyword>
<dbReference type="PANTHER" id="PTHR11076">
    <property type="entry name" value="DNA REPAIR POLYMERASE UMUC / TRANSFERASE FAMILY MEMBER"/>
    <property type="match status" value="1"/>
</dbReference>
<keyword evidence="5 7" id="KW-0808">Transferase</keyword>
<dbReference type="EC" id="2.7.7.7" evidence="5"/>
<dbReference type="SUPFAM" id="SSF100879">
    <property type="entry name" value="Lesion bypass DNA polymerase (Y-family), little finger domain"/>
    <property type="match status" value="1"/>
</dbReference>
<comment type="cofactor">
    <cofactor evidence="5">
        <name>Mg(2+)</name>
        <dbReference type="ChEBI" id="CHEBI:18420"/>
    </cofactor>
    <text evidence="5">Binds 2 magnesium ions per subunit.</text>
</comment>
<evidence type="ECO:0000256" key="3">
    <source>
        <dbReference type="ARBA" id="ARBA00022705"/>
    </source>
</evidence>
<evidence type="ECO:0000259" key="6">
    <source>
        <dbReference type="PROSITE" id="PS50173"/>
    </source>
</evidence>
<dbReference type="PANTHER" id="PTHR11076:SF33">
    <property type="entry name" value="DNA POLYMERASE KAPPA"/>
    <property type="match status" value="1"/>
</dbReference>
<dbReference type="InterPro" id="IPR036775">
    <property type="entry name" value="DNA_pol_Y-fam_lit_finger_sf"/>
</dbReference>
<dbReference type="Pfam" id="PF11798">
    <property type="entry name" value="IMS_HHH"/>
    <property type="match status" value="1"/>
</dbReference>
<organism evidence="7 8">
    <name type="scientific">Psychrobacter glacincola</name>
    <dbReference type="NCBI Taxonomy" id="56810"/>
    <lineage>
        <taxon>Bacteria</taxon>
        <taxon>Pseudomonadati</taxon>
        <taxon>Pseudomonadota</taxon>
        <taxon>Gammaproteobacteria</taxon>
        <taxon>Moraxellales</taxon>
        <taxon>Moraxellaceae</taxon>
        <taxon>Psychrobacter</taxon>
    </lineage>
</organism>
<keyword evidence="8" id="KW-1185">Reference proteome</keyword>
<comment type="similarity">
    <text evidence="1 5">Belongs to the DNA polymerase type-Y family.</text>
</comment>
<comment type="caution">
    <text evidence="7">The sequence shown here is derived from an EMBL/GenBank/DDBJ whole genome shotgun (WGS) entry which is preliminary data.</text>
</comment>
<dbReference type="Pfam" id="PF11799">
    <property type="entry name" value="IMS_C"/>
    <property type="match status" value="1"/>
</dbReference>
<dbReference type="PROSITE" id="PS50173">
    <property type="entry name" value="UMUC"/>
    <property type="match status" value="1"/>
</dbReference>
<sequence length="375" mass="41605">MTTHVTTINATPAISQPKRRKIIHIDMDAFYASVEQRDFPDLRGKPLVVGGDPNGRGVVAAASYEVRKFGVRSAMSCYEARKRCPEVIFVPPRFDVYRAVSSKIRHIMYSLTPHVEPLSLDEAYLDVTGLSVHQGSATLMANWLRAQILEQTGLNASAGVSFNKMLAKIASDINKPNGTAVITPADADAFISTLPIERFHGIGKATAKRLHAMGVSHGADLRRIPAAILVNEFGKRGQFYHDIAHGRDERAVKSERTHKSVGSETTFRDNLTDDNQLKLQIYAQNADAFHQLHKKQLIAYTITLKVKYADFTQVTRSHTLSTAFNSAESAHFWLDKLFSDIPRALPIRLVGVTFSSLTLATQITPQLNLFEGFFV</sequence>
<protein>
    <recommendedName>
        <fullName evidence="5">DNA polymerase IV</fullName>
        <shortName evidence="5">Pol IV</shortName>
        <ecNumber evidence="5">2.7.7.7</ecNumber>
    </recommendedName>
</protein>
<gene>
    <name evidence="5 7" type="primary">dinB</name>
    <name evidence="7" type="ORF">ACFP58_11620</name>
</gene>
<keyword evidence="5" id="KW-0963">Cytoplasm</keyword>
<proteinExistence type="inferred from homology"/>
<comment type="subunit">
    <text evidence="5">Monomer.</text>
</comment>
<feature type="domain" description="UmuC" evidence="6">
    <location>
        <begin position="22"/>
        <end position="203"/>
    </location>
</feature>
<accession>A0ABW1WBF8</accession>
<dbReference type="CDD" id="cd03586">
    <property type="entry name" value="PolY_Pol_IV_kappa"/>
    <property type="match status" value="1"/>
</dbReference>
<reference evidence="8" key="1">
    <citation type="journal article" date="2019" name="Int. J. Syst. Evol. Microbiol.">
        <title>The Global Catalogue of Microorganisms (GCM) 10K type strain sequencing project: providing services to taxonomists for standard genome sequencing and annotation.</title>
        <authorList>
            <consortium name="The Broad Institute Genomics Platform"/>
            <consortium name="The Broad Institute Genome Sequencing Center for Infectious Disease"/>
            <person name="Wu L."/>
            <person name="Ma J."/>
        </authorList>
    </citation>
    <scope>NUCLEOTIDE SEQUENCE [LARGE SCALE GENOMIC DNA]</scope>
    <source>
        <strain evidence="8">CCM 2050</strain>
    </source>
</reference>
<keyword evidence="5 7" id="KW-0548">Nucleotidyltransferase</keyword>
<keyword evidence="5" id="KW-0227">DNA damage</keyword>
<dbReference type="RefSeq" id="WP_201563090.1">
    <property type="nucleotide sequence ID" value="NZ_CAJGZK010000012.1"/>
</dbReference>
<evidence type="ECO:0000256" key="4">
    <source>
        <dbReference type="ARBA" id="ARBA00022932"/>
    </source>
</evidence>
<feature type="binding site" evidence="5">
    <location>
        <position position="121"/>
    </location>
    <ligand>
        <name>Mg(2+)</name>
        <dbReference type="ChEBI" id="CHEBI:18420"/>
    </ligand>
</feature>
<dbReference type="Gene3D" id="1.10.150.20">
    <property type="entry name" value="5' to 3' exonuclease, C-terminal subdomain"/>
    <property type="match status" value="1"/>
</dbReference>
<dbReference type="InterPro" id="IPR017961">
    <property type="entry name" value="DNA_pol_Y-fam_little_finger"/>
</dbReference>